<dbReference type="InterPro" id="IPR001304">
    <property type="entry name" value="C-type_lectin-like"/>
</dbReference>
<dbReference type="InterPro" id="IPR016186">
    <property type="entry name" value="C-type_lectin-like/link_sf"/>
</dbReference>
<evidence type="ECO:0000256" key="7">
    <source>
        <dbReference type="ARBA" id="ARBA00023163"/>
    </source>
</evidence>
<dbReference type="Pfam" id="PF09497">
    <property type="entry name" value="Med12"/>
    <property type="match status" value="1"/>
</dbReference>
<feature type="compositionally biased region" description="Polar residues" evidence="9">
    <location>
        <begin position="231"/>
        <end position="244"/>
    </location>
</feature>
<protein>
    <submittedName>
        <fullName evidence="11">C-type lectin</fullName>
    </submittedName>
</protein>
<dbReference type="SMART" id="SM01281">
    <property type="entry name" value="Med12"/>
    <property type="match status" value="1"/>
</dbReference>
<dbReference type="PROSITE" id="PS00615">
    <property type="entry name" value="C_TYPE_LECTIN_1"/>
    <property type="match status" value="1"/>
</dbReference>
<feature type="domain" description="C-type lectin" evidence="10">
    <location>
        <begin position="35"/>
        <end position="192"/>
    </location>
</feature>
<proteinExistence type="inferred from homology"/>
<evidence type="ECO:0000313" key="12">
    <source>
        <dbReference type="Proteomes" id="UP000037510"/>
    </source>
</evidence>
<evidence type="ECO:0000256" key="1">
    <source>
        <dbReference type="ARBA" id="ARBA00004123"/>
    </source>
</evidence>
<dbReference type="SMART" id="SM00034">
    <property type="entry name" value="CLECT"/>
    <property type="match status" value="1"/>
</dbReference>
<evidence type="ECO:0000256" key="4">
    <source>
        <dbReference type="ARBA" id="ARBA00023015"/>
    </source>
</evidence>
<dbReference type="AlphaFoldDB" id="A0A0L7LKW9"/>
<evidence type="ECO:0000313" key="11">
    <source>
        <dbReference type="EMBL" id="KOB76087.1"/>
    </source>
</evidence>
<evidence type="ECO:0000256" key="6">
    <source>
        <dbReference type="ARBA" id="ARBA00023159"/>
    </source>
</evidence>
<keyword evidence="12" id="KW-1185">Reference proteome</keyword>
<keyword evidence="6" id="KW-0010">Activator</keyword>
<keyword evidence="11" id="KW-0430">Lectin</keyword>
<dbReference type="PANTHER" id="PTHR21407:SF3">
    <property type="entry name" value="LD12305P"/>
    <property type="match status" value="1"/>
</dbReference>
<feature type="region of interest" description="Disordered" evidence="9">
    <location>
        <begin position="131"/>
        <end position="156"/>
    </location>
</feature>
<dbReference type="EMBL" id="JTDY01000728">
    <property type="protein sequence ID" value="KOB76087.1"/>
    <property type="molecule type" value="Genomic_DNA"/>
</dbReference>
<evidence type="ECO:0000256" key="3">
    <source>
        <dbReference type="ARBA" id="ARBA00022491"/>
    </source>
</evidence>
<keyword evidence="4" id="KW-0805">Transcription regulation</keyword>
<dbReference type="InterPro" id="IPR018378">
    <property type="entry name" value="C-type_lectin_CS"/>
</dbReference>
<feature type="region of interest" description="Disordered" evidence="9">
    <location>
        <begin position="671"/>
        <end position="695"/>
    </location>
</feature>
<dbReference type="STRING" id="104452.A0A0L7LKW9"/>
<reference evidence="11 12" key="1">
    <citation type="journal article" date="2015" name="Genome Biol. Evol.">
        <title>The genome of winter moth (Operophtera brumata) provides a genomic perspective on sexual dimorphism and phenology.</title>
        <authorList>
            <person name="Derks M.F."/>
            <person name="Smit S."/>
            <person name="Salis L."/>
            <person name="Schijlen E."/>
            <person name="Bossers A."/>
            <person name="Mateman C."/>
            <person name="Pijl A.S."/>
            <person name="de Ridder D."/>
            <person name="Groenen M.A."/>
            <person name="Visser M.E."/>
            <person name="Megens H.J."/>
        </authorList>
    </citation>
    <scope>NUCLEOTIDE SEQUENCE [LARGE SCALE GENOMIC DNA]</scope>
    <source>
        <strain evidence="11">WM2013NL</strain>
        <tissue evidence="11">Head and thorax</tissue>
    </source>
</reference>
<comment type="subcellular location">
    <subcellularLocation>
        <location evidence="1">Nucleus</location>
    </subcellularLocation>
</comment>
<keyword evidence="3" id="KW-0678">Repressor</keyword>
<dbReference type="Gene3D" id="3.10.100.10">
    <property type="entry name" value="Mannose-Binding Protein A, subunit A"/>
    <property type="match status" value="1"/>
</dbReference>
<dbReference type="InterPro" id="IPR021990">
    <property type="entry name" value="Mediator_Med12_LCEWAV"/>
</dbReference>
<evidence type="ECO:0000256" key="5">
    <source>
        <dbReference type="ARBA" id="ARBA00023157"/>
    </source>
</evidence>
<name>A0A0L7LKW9_OPEBR</name>
<feature type="compositionally biased region" description="Basic and acidic residues" evidence="9">
    <location>
        <begin position="570"/>
        <end position="581"/>
    </location>
</feature>
<evidence type="ECO:0000256" key="2">
    <source>
        <dbReference type="ARBA" id="ARBA00010289"/>
    </source>
</evidence>
<dbReference type="InterPro" id="IPR019035">
    <property type="entry name" value="Mediator_Med12"/>
</dbReference>
<dbReference type="InterPro" id="IPR016187">
    <property type="entry name" value="CTDL_fold"/>
</dbReference>
<evidence type="ECO:0000256" key="8">
    <source>
        <dbReference type="ARBA" id="ARBA00023242"/>
    </source>
</evidence>
<dbReference type="GO" id="GO:0006357">
    <property type="term" value="P:regulation of transcription by RNA polymerase II"/>
    <property type="evidence" value="ECO:0007669"/>
    <property type="project" value="InterPro"/>
</dbReference>
<evidence type="ECO:0000259" key="10">
    <source>
        <dbReference type="PROSITE" id="PS50041"/>
    </source>
</evidence>
<dbReference type="PROSITE" id="PS50041">
    <property type="entry name" value="C_TYPE_LECTIN_2"/>
    <property type="match status" value="1"/>
</dbReference>
<evidence type="ECO:0000256" key="9">
    <source>
        <dbReference type="SAM" id="MobiDB-lite"/>
    </source>
</evidence>
<feature type="region of interest" description="Disordered" evidence="9">
    <location>
        <begin position="557"/>
        <end position="581"/>
    </location>
</feature>
<feature type="region of interest" description="Disordered" evidence="9">
    <location>
        <begin position="208"/>
        <end position="247"/>
    </location>
</feature>
<dbReference type="Proteomes" id="UP000037510">
    <property type="component" value="Unassembled WGS sequence"/>
</dbReference>
<dbReference type="GO" id="GO:0003712">
    <property type="term" value="F:transcription coregulator activity"/>
    <property type="evidence" value="ECO:0007669"/>
    <property type="project" value="InterPro"/>
</dbReference>
<dbReference type="SUPFAM" id="SSF56436">
    <property type="entry name" value="C-type lectin-like"/>
    <property type="match status" value="1"/>
</dbReference>
<comment type="caution">
    <text evidence="11">The sequence shown here is derived from an EMBL/GenBank/DDBJ whole genome shotgun (WGS) entry which is preliminary data.</text>
</comment>
<gene>
    <name evidence="11" type="ORF">OBRU01_06340</name>
</gene>
<accession>A0A0L7LKW9</accession>
<keyword evidence="8" id="KW-0539">Nucleus</keyword>
<sequence length="763" mass="86842">MALMAVASAQFPNGRILEPPVPSQCVQRNIHERYADNKGYFFSWRDPALRGVEEDWLTARNYCRQRCMDLVSLETSDENEWVKARIVQDKVKYIWTSGRLCDFKGCNRPDLLPNEVNGWFWTAELQKLAPTTNRQQNDWSEGGGIGKPQPDNRELHQGGAAEHCVAILNNFYNDGVHWHDVACHHRKPFVCEENDALLKYVRYTNPNLRRPRLGPPDVYPQEPRQKEDELTSTNVKQGFSTTPHSGDEFGTARNCNYSAAKIGQFFSGILSKKEELNTLPDCGRKRQQVNPKDNFWPATVRTKPQIEAWFKDLAGNKPLSLLAKKAPNFNKKEEIFITLTEFQVSMPRAAWFIKLSSAYTVAVSEAKIKKRQLPDPTTVMMSQWSGEHRAFAIETFFKSNDSYEIARRQLFSHFGIRRISDGPKWTTTLIKFLKDQIPKLSEHYTSGAPGNQPARWLHSKQHMLGTESTDWRQSLKLWHYCCRLAKYMLDEGLLDRHDFLTLFLPLALQHTCEFVCCEGLSRRLATTCAKKAAAICSMLSDATLRTLNQPAAFVKLERNDGTPNPQLPVDVKEEPGSPSRDSKIKLQTVLNAALNPVYEAEQEIAARSKKAEMFANCAAPNKDNLDAKDPEWACSYAVVRVLCEWAENVRMDLDDSKIDDDLDKLLQHIKEDQQNSMDAPDSPKDPGEPSHSATSNITKAAVSRHYHYTMHFPLPPAEAEHTPHDANQQICKLFSKKFSIDVAEGGKIKKHSRSEFNFEAVTQ</sequence>
<dbReference type="CDD" id="cd00037">
    <property type="entry name" value="CLECT"/>
    <property type="match status" value="1"/>
</dbReference>
<keyword evidence="7" id="KW-0804">Transcription</keyword>
<dbReference type="Pfam" id="PF12145">
    <property type="entry name" value="Med12-LCEWAV"/>
    <property type="match status" value="1"/>
</dbReference>
<dbReference type="PANTHER" id="PTHR21407">
    <property type="entry name" value="RE43931P-RELATED"/>
    <property type="match status" value="1"/>
</dbReference>
<dbReference type="GO" id="GO:0030246">
    <property type="term" value="F:carbohydrate binding"/>
    <property type="evidence" value="ECO:0007669"/>
    <property type="project" value="UniProtKB-KW"/>
</dbReference>
<comment type="similarity">
    <text evidence="2">Belongs to the Mediator complex subunit 12 family.</text>
</comment>
<feature type="non-terminal residue" evidence="11">
    <location>
        <position position="763"/>
    </location>
</feature>
<dbReference type="GO" id="GO:0016592">
    <property type="term" value="C:mediator complex"/>
    <property type="evidence" value="ECO:0007669"/>
    <property type="project" value="InterPro"/>
</dbReference>
<organism evidence="11 12">
    <name type="scientific">Operophtera brumata</name>
    <name type="common">Winter moth</name>
    <name type="synonym">Phalaena brumata</name>
    <dbReference type="NCBI Taxonomy" id="104452"/>
    <lineage>
        <taxon>Eukaryota</taxon>
        <taxon>Metazoa</taxon>
        <taxon>Ecdysozoa</taxon>
        <taxon>Arthropoda</taxon>
        <taxon>Hexapoda</taxon>
        <taxon>Insecta</taxon>
        <taxon>Pterygota</taxon>
        <taxon>Neoptera</taxon>
        <taxon>Endopterygota</taxon>
        <taxon>Lepidoptera</taxon>
        <taxon>Glossata</taxon>
        <taxon>Ditrysia</taxon>
        <taxon>Geometroidea</taxon>
        <taxon>Geometridae</taxon>
        <taxon>Larentiinae</taxon>
        <taxon>Operophtera</taxon>
    </lineage>
</organism>
<keyword evidence="5" id="KW-1015">Disulfide bond</keyword>